<dbReference type="GO" id="GO:0008173">
    <property type="term" value="F:RNA methyltransferase activity"/>
    <property type="evidence" value="ECO:0007669"/>
    <property type="project" value="InterPro"/>
</dbReference>
<evidence type="ECO:0000313" key="6">
    <source>
        <dbReference type="EMBL" id="HIQ62950.1"/>
    </source>
</evidence>
<dbReference type="Gene3D" id="3.30.1330.30">
    <property type="match status" value="1"/>
</dbReference>
<sequence>MPYYDDLPGRRKPPRPASPGPEDGYRPRGKKANGPAKPPRWDNKPRFSEDKPRFHDDKPRRRDDGPRFRDDGPRFHDDKPRLRDDGPRRREGPPPPGRPERRTPPPPARPPRPAPPPFDGEAPLPRENLLAGRNPIREALKSGRDIERLLVARGDLSGSAREIVAMARERHIVVQRVDRARLDELSPTHQGMIAFASAFRYAQVEDMFALARARGEDVLLVILDGVTDPHNLGAIIRSAECAGAHGVIIPERRAVGLTPAAVRASAGAVEHLPVARVTNLARLMETLQQQGVWVAAADMQGENYLEVDLTGPLALVVGAEGEGVSRLVLERSDRRIALPLAGKIDSLNASVAAGILLYEVRRQRGWR</sequence>
<dbReference type="NCBIfam" id="TIGR00186">
    <property type="entry name" value="rRNA_methyl_3"/>
    <property type="match status" value="1"/>
</dbReference>
<reference evidence="6" key="1">
    <citation type="submission" date="2020-10" db="EMBL/GenBank/DDBJ databases">
        <authorList>
            <person name="Gilroy R."/>
        </authorList>
    </citation>
    <scope>NUCLEOTIDE SEQUENCE</scope>
    <source>
        <strain evidence="6">ChiHile30-977</strain>
    </source>
</reference>
<organism evidence="6 7">
    <name type="scientific">Candidatus Avichristensenella intestinipullorum</name>
    <dbReference type="NCBI Taxonomy" id="2840693"/>
    <lineage>
        <taxon>Bacteria</taxon>
        <taxon>Bacillati</taxon>
        <taxon>Bacillota</taxon>
        <taxon>Clostridia</taxon>
        <taxon>Candidatus Avichristensenella</taxon>
    </lineage>
</organism>
<dbReference type="InterPro" id="IPR029026">
    <property type="entry name" value="tRNA_m1G_MTases_N"/>
</dbReference>
<evidence type="ECO:0000256" key="4">
    <source>
        <dbReference type="SAM" id="MobiDB-lite"/>
    </source>
</evidence>
<keyword evidence="3" id="KW-0808">Transferase</keyword>
<dbReference type="FunFam" id="3.40.1280.10:FF:000008">
    <property type="entry name" value="Group 3 RNA methyltransferase TrmH"/>
    <property type="match status" value="1"/>
</dbReference>
<comment type="similarity">
    <text evidence="1">Belongs to the class IV-like SAM-binding methyltransferase superfamily. RNA methyltransferase TrmH family.</text>
</comment>
<dbReference type="Pfam" id="PF00588">
    <property type="entry name" value="SpoU_methylase"/>
    <property type="match status" value="1"/>
</dbReference>
<feature type="domain" description="RNA 2-O ribose methyltransferase substrate binding" evidence="5">
    <location>
        <begin position="129"/>
        <end position="202"/>
    </location>
</feature>
<protein>
    <submittedName>
        <fullName evidence="6">23S rRNA (Guanosine(2251)-2'-O)-methyltransferase RlmB</fullName>
    </submittedName>
</protein>
<dbReference type="GO" id="GO:0003723">
    <property type="term" value="F:RNA binding"/>
    <property type="evidence" value="ECO:0007669"/>
    <property type="project" value="InterPro"/>
</dbReference>
<dbReference type="InterPro" id="IPR004441">
    <property type="entry name" value="rRNA_MeTrfase_TrmH"/>
</dbReference>
<dbReference type="EMBL" id="DVFI01000080">
    <property type="protein sequence ID" value="HIQ62950.1"/>
    <property type="molecule type" value="Genomic_DNA"/>
</dbReference>
<keyword evidence="2" id="KW-0489">Methyltransferase</keyword>
<feature type="compositionally biased region" description="Basic and acidic residues" evidence="4">
    <location>
        <begin position="39"/>
        <end position="103"/>
    </location>
</feature>
<dbReference type="GO" id="GO:0032259">
    <property type="term" value="P:methylation"/>
    <property type="evidence" value="ECO:0007669"/>
    <property type="project" value="UniProtKB-KW"/>
</dbReference>
<evidence type="ECO:0000259" key="5">
    <source>
        <dbReference type="SMART" id="SM00967"/>
    </source>
</evidence>
<evidence type="ECO:0000256" key="1">
    <source>
        <dbReference type="ARBA" id="ARBA00007228"/>
    </source>
</evidence>
<feature type="region of interest" description="Disordered" evidence="4">
    <location>
        <begin position="1"/>
        <end position="128"/>
    </location>
</feature>
<feature type="compositionally biased region" description="Pro residues" evidence="4">
    <location>
        <begin position="104"/>
        <end position="118"/>
    </location>
</feature>
<dbReference type="Pfam" id="PF08032">
    <property type="entry name" value="SpoU_sub_bind"/>
    <property type="match status" value="1"/>
</dbReference>
<dbReference type="PANTHER" id="PTHR46429">
    <property type="entry name" value="23S RRNA (GUANOSINE-2'-O-)-METHYLTRANSFERASE RLMB"/>
    <property type="match status" value="1"/>
</dbReference>
<dbReference type="InterPro" id="IPR001537">
    <property type="entry name" value="SpoU_MeTrfase"/>
</dbReference>
<dbReference type="SUPFAM" id="SSF55315">
    <property type="entry name" value="L30e-like"/>
    <property type="match status" value="1"/>
</dbReference>
<dbReference type="InterPro" id="IPR029064">
    <property type="entry name" value="Ribosomal_eL30-like_sf"/>
</dbReference>
<proteinExistence type="inferred from homology"/>
<dbReference type="SUPFAM" id="SSF75217">
    <property type="entry name" value="alpha/beta knot"/>
    <property type="match status" value="1"/>
</dbReference>
<dbReference type="AlphaFoldDB" id="A0A9D0YW50"/>
<dbReference type="Gene3D" id="3.40.1280.10">
    <property type="match status" value="1"/>
</dbReference>
<dbReference type="InterPro" id="IPR013123">
    <property type="entry name" value="SpoU_subst-bd"/>
</dbReference>
<accession>A0A9D0YW50</accession>
<name>A0A9D0YW50_9FIRM</name>
<comment type="caution">
    <text evidence="6">The sequence shown here is derived from an EMBL/GenBank/DDBJ whole genome shotgun (WGS) entry which is preliminary data.</text>
</comment>
<reference evidence="6" key="2">
    <citation type="journal article" date="2021" name="PeerJ">
        <title>Extensive microbial diversity within the chicken gut microbiome revealed by metagenomics and culture.</title>
        <authorList>
            <person name="Gilroy R."/>
            <person name="Ravi A."/>
            <person name="Getino M."/>
            <person name="Pursley I."/>
            <person name="Horton D.L."/>
            <person name="Alikhan N.F."/>
            <person name="Baker D."/>
            <person name="Gharbi K."/>
            <person name="Hall N."/>
            <person name="Watson M."/>
            <person name="Adriaenssens E.M."/>
            <person name="Foster-Nyarko E."/>
            <person name="Jarju S."/>
            <person name="Secka A."/>
            <person name="Antonio M."/>
            <person name="Oren A."/>
            <person name="Chaudhuri R.R."/>
            <person name="La Ragione R."/>
            <person name="Hildebrand F."/>
            <person name="Pallen M.J."/>
        </authorList>
    </citation>
    <scope>NUCLEOTIDE SEQUENCE</scope>
    <source>
        <strain evidence="6">ChiHile30-977</strain>
    </source>
</reference>
<gene>
    <name evidence="6" type="primary">rlmB</name>
    <name evidence="6" type="ORF">IAA66_05110</name>
</gene>
<dbReference type="PANTHER" id="PTHR46429:SF1">
    <property type="entry name" value="23S RRNA (GUANOSINE-2'-O-)-METHYLTRANSFERASE RLMB"/>
    <property type="match status" value="1"/>
</dbReference>
<dbReference type="InterPro" id="IPR029028">
    <property type="entry name" value="Alpha/beta_knot_MTases"/>
</dbReference>
<dbReference type="GO" id="GO:0006396">
    <property type="term" value="P:RNA processing"/>
    <property type="evidence" value="ECO:0007669"/>
    <property type="project" value="InterPro"/>
</dbReference>
<dbReference type="CDD" id="cd18103">
    <property type="entry name" value="SpoU-like_RlmB"/>
    <property type="match status" value="1"/>
</dbReference>
<evidence type="ECO:0000256" key="2">
    <source>
        <dbReference type="ARBA" id="ARBA00022603"/>
    </source>
</evidence>
<evidence type="ECO:0000256" key="3">
    <source>
        <dbReference type="ARBA" id="ARBA00022679"/>
    </source>
</evidence>
<dbReference type="Proteomes" id="UP000886819">
    <property type="component" value="Unassembled WGS sequence"/>
</dbReference>
<evidence type="ECO:0000313" key="7">
    <source>
        <dbReference type="Proteomes" id="UP000886819"/>
    </source>
</evidence>
<dbReference type="SMART" id="SM00967">
    <property type="entry name" value="SpoU_sub_bind"/>
    <property type="match status" value="1"/>
</dbReference>
<dbReference type="GO" id="GO:0005829">
    <property type="term" value="C:cytosol"/>
    <property type="evidence" value="ECO:0007669"/>
    <property type="project" value="TreeGrafter"/>
</dbReference>